<sequence>MIDRIYLGDRAVTGLEIDSRSSLIRIKINLTSRLPKNNSEWGFYNNEDIENGFLVFSGISYLEISPSGIIPGDYIIDYNLTQNKDSGQFIIRTIGQPNEMYKGDKESLLMICFHDSWLENKDKELVG</sequence>
<comment type="caution">
    <text evidence="1">The sequence shown here is derived from an EMBL/GenBank/DDBJ whole genome shotgun (WGS) entry which is preliminary data.</text>
</comment>
<dbReference type="AlphaFoldDB" id="D4BIL6"/>
<accession>D4BIL6</accession>
<reference evidence="1 2" key="1">
    <citation type="submission" date="2010-02" db="EMBL/GenBank/DDBJ databases">
        <authorList>
            <person name="Weinstock G."/>
            <person name="Sodergren E."/>
            <person name="Clifton S."/>
            <person name="Fulton L."/>
            <person name="Fulton B."/>
            <person name="Courtney L."/>
            <person name="Fronick C."/>
            <person name="Harrison M."/>
            <person name="Strong C."/>
            <person name="Farmer C."/>
            <person name="Delahaunty K."/>
            <person name="Markovic C."/>
            <person name="Hall O."/>
            <person name="Minx P."/>
            <person name="Tomlinson C."/>
            <person name="Mitreva M."/>
            <person name="Nelson J."/>
            <person name="Hou S."/>
            <person name="Wollam A."/>
            <person name="Pepin K.H."/>
            <person name="Johnson M."/>
            <person name="Bhonagiri V."/>
            <person name="Zhang X."/>
            <person name="Suruliraj S."/>
            <person name="Warren W."/>
            <person name="Chinwalla A."/>
            <person name="Mardis E.R."/>
            <person name="Wilson R.K."/>
        </authorList>
    </citation>
    <scope>NUCLEOTIDE SEQUENCE [LARGE SCALE GENOMIC DNA]</scope>
    <source>
        <strain evidence="1 2">ATCC 29220</strain>
    </source>
</reference>
<name>D4BIL6_9ENTR</name>
<proteinExistence type="predicted"/>
<protein>
    <submittedName>
        <fullName evidence="1">Uncharacterized protein</fullName>
    </submittedName>
</protein>
<dbReference type="InterPro" id="IPR046225">
    <property type="entry name" value="DUF6258"/>
</dbReference>
<gene>
    <name evidence="1" type="ORF">CIT292_10383</name>
</gene>
<dbReference type="eggNOG" id="ENOG50339BB">
    <property type="taxonomic scope" value="Bacteria"/>
</dbReference>
<evidence type="ECO:0000313" key="2">
    <source>
        <dbReference type="Proteomes" id="UP000003880"/>
    </source>
</evidence>
<evidence type="ECO:0000313" key="1">
    <source>
        <dbReference type="EMBL" id="EFE06260.1"/>
    </source>
</evidence>
<dbReference type="RefSeq" id="WP_006687584.1">
    <property type="nucleotide sequence ID" value="NZ_GG730302.1"/>
</dbReference>
<dbReference type="EMBL" id="ABWL02000023">
    <property type="protein sequence ID" value="EFE06260.1"/>
    <property type="molecule type" value="Genomic_DNA"/>
</dbReference>
<organism evidence="1 2">
    <name type="scientific">Citrobacter youngae ATCC 29220</name>
    <dbReference type="NCBI Taxonomy" id="500640"/>
    <lineage>
        <taxon>Bacteria</taxon>
        <taxon>Pseudomonadati</taxon>
        <taxon>Pseudomonadota</taxon>
        <taxon>Gammaproteobacteria</taxon>
        <taxon>Enterobacterales</taxon>
        <taxon>Enterobacteriaceae</taxon>
        <taxon>Citrobacter</taxon>
        <taxon>Citrobacter freundii complex</taxon>
    </lineage>
</organism>
<dbReference type="Pfam" id="PF19772">
    <property type="entry name" value="DUF6258"/>
    <property type="match status" value="1"/>
</dbReference>
<dbReference type="Proteomes" id="UP000003880">
    <property type="component" value="Unassembled WGS sequence"/>
</dbReference>
<dbReference type="HOGENOM" id="CLU_161216_0_0_6"/>